<evidence type="ECO:0000313" key="1">
    <source>
        <dbReference type="EMBL" id="JAA86796.1"/>
    </source>
</evidence>
<dbReference type="AlphaFoldDB" id="S4P506"/>
<reference evidence="1" key="1">
    <citation type="journal article" date="2013" name="BMC Genomics">
        <title>Unscrambling butterfly oogenesis.</title>
        <authorList>
            <person name="Carter J.M."/>
            <person name="Baker S.C."/>
            <person name="Pink R."/>
            <person name="Carter D.R."/>
            <person name="Collins A."/>
            <person name="Tomlin J."/>
            <person name="Gibbs M."/>
            <person name="Breuker C.J."/>
        </authorList>
    </citation>
    <scope>NUCLEOTIDE SEQUENCE</scope>
    <source>
        <tissue evidence="1">Ovary</tissue>
    </source>
</reference>
<name>S4P506_9NEOP</name>
<sequence length="80" mass="9322">MAPLYMMSIKPGVMVNIDIFTKYHGMSWAYVTSLLTRERDVKLDVVDWLQVLICQCRLFMPDDKVFVSSVFEELLSPSWS</sequence>
<dbReference type="EMBL" id="GAIX01005764">
    <property type="protein sequence ID" value="JAA86796.1"/>
    <property type="molecule type" value="Transcribed_RNA"/>
</dbReference>
<protein>
    <submittedName>
        <fullName evidence="1">Uncharacterized protein</fullName>
    </submittedName>
</protein>
<proteinExistence type="predicted"/>
<reference evidence="1" key="2">
    <citation type="submission" date="2013-05" db="EMBL/GenBank/DDBJ databases">
        <authorList>
            <person name="Carter J.-M."/>
            <person name="Baker S.C."/>
            <person name="Pink R."/>
            <person name="Carter D.R.F."/>
            <person name="Collins A."/>
            <person name="Tomlin J."/>
            <person name="Gibbs M."/>
            <person name="Breuker C.J."/>
        </authorList>
    </citation>
    <scope>NUCLEOTIDE SEQUENCE</scope>
    <source>
        <tissue evidence="1">Ovary</tissue>
    </source>
</reference>
<organism evidence="1">
    <name type="scientific">Pararge aegeria</name>
    <name type="common">speckled wood butterfly</name>
    <dbReference type="NCBI Taxonomy" id="116150"/>
    <lineage>
        <taxon>Eukaryota</taxon>
        <taxon>Metazoa</taxon>
        <taxon>Ecdysozoa</taxon>
        <taxon>Arthropoda</taxon>
        <taxon>Hexapoda</taxon>
        <taxon>Insecta</taxon>
        <taxon>Pterygota</taxon>
        <taxon>Neoptera</taxon>
        <taxon>Endopterygota</taxon>
        <taxon>Lepidoptera</taxon>
        <taxon>Glossata</taxon>
        <taxon>Ditrysia</taxon>
        <taxon>Papilionoidea</taxon>
        <taxon>Nymphalidae</taxon>
        <taxon>Satyrinae</taxon>
        <taxon>Satyrini</taxon>
        <taxon>Parargina</taxon>
        <taxon>Pararge</taxon>
    </lineage>
</organism>
<accession>S4P506</accession>